<feature type="transmembrane region" description="Helical" evidence="1">
    <location>
        <begin position="6"/>
        <end position="22"/>
    </location>
</feature>
<dbReference type="Proteomes" id="UP000295257">
    <property type="component" value="Unassembled WGS sequence"/>
</dbReference>
<proteinExistence type="predicted"/>
<keyword evidence="1" id="KW-0812">Transmembrane</keyword>
<feature type="transmembrane region" description="Helical" evidence="1">
    <location>
        <begin position="43"/>
        <end position="65"/>
    </location>
</feature>
<dbReference type="EMBL" id="DYWC01000061">
    <property type="protein sequence ID" value="HJF86310.1"/>
    <property type="molecule type" value="Genomic_DNA"/>
</dbReference>
<dbReference type="Proteomes" id="UP000747013">
    <property type="component" value="Unassembled WGS sequence"/>
</dbReference>
<dbReference type="RefSeq" id="WP_010020152.1">
    <property type="nucleotide sequence ID" value="NZ_BHYW01000005.1"/>
</dbReference>
<keyword evidence="4" id="KW-1185">Reference proteome</keyword>
<dbReference type="AlphaFoldDB" id="A0A0H4LU08"/>
<dbReference type="OrthoDB" id="2327871at2"/>
<evidence type="ECO:0000313" key="5">
    <source>
        <dbReference type="Proteomes" id="UP000747013"/>
    </source>
</evidence>
<evidence type="ECO:0000313" key="4">
    <source>
        <dbReference type="Proteomes" id="UP000295257"/>
    </source>
</evidence>
<protein>
    <submittedName>
        <fullName evidence="2">Uncharacterized protein</fullName>
    </submittedName>
</protein>
<reference evidence="2" key="3">
    <citation type="journal article" date="2021" name="PeerJ">
        <title>Extensive microbial diversity within the chicken gut microbiome revealed by metagenomics and culture.</title>
        <authorList>
            <person name="Gilroy R."/>
            <person name="Ravi A."/>
            <person name="Getino M."/>
            <person name="Pursley I."/>
            <person name="Horton D.L."/>
            <person name="Alikhan N.F."/>
            <person name="Baker D."/>
            <person name="Gharbi K."/>
            <person name="Hall N."/>
            <person name="Watson M."/>
            <person name="Adriaenssens E.M."/>
            <person name="Foster-Nyarko E."/>
            <person name="Jarju S."/>
            <person name="Secka A."/>
            <person name="Antonio M."/>
            <person name="Oren A."/>
            <person name="Chaudhuri R.R."/>
            <person name="La Ragione R."/>
            <person name="Hildebrand F."/>
            <person name="Pallen M.J."/>
        </authorList>
    </citation>
    <scope>NUCLEOTIDE SEQUENCE</scope>
    <source>
        <strain evidence="2">7886</strain>
    </source>
</reference>
<name>A0A0H4LU08_9LACO</name>
<sequence length="92" mass="10276">MIIKILMIFFVIFLLALAYILWSHSSGKFLIYSPDENLTLKNVMRYTAVLLVLVAIMGIAIAFFGSREANFITLLLGSLIAAGFSIYLANIR</sequence>
<reference evidence="3" key="2">
    <citation type="submission" date="2019-02" db="EMBL/GenBank/DDBJ databases">
        <authorList>
            <person name="Buron G."/>
            <person name="Chaylann A."/>
            <person name="Dolejs I."/>
            <person name="Forster J."/>
            <person name="Miks M.H."/>
        </authorList>
    </citation>
    <scope>NUCLEOTIDE SEQUENCE</scope>
    <source>
        <strain evidence="3">ATCC 29644</strain>
    </source>
</reference>
<accession>A0A0H4LU08</accession>
<comment type="caution">
    <text evidence="2">The sequence shown here is derived from an EMBL/GenBank/DDBJ whole genome shotgun (WGS) entry which is preliminary data.</text>
</comment>
<evidence type="ECO:0000313" key="2">
    <source>
        <dbReference type="EMBL" id="HJF86310.1"/>
    </source>
</evidence>
<keyword evidence="1" id="KW-0472">Membrane</keyword>
<reference evidence="3 4" key="1">
    <citation type="journal article" date="2019" name="Appl. Microbiol. Biotechnol.">
        <title>Uncovering carbohydrate metabolism through a genotype-phenotype association study of 56 lactic acid bacteria genomes.</title>
        <authorList>
            <person name="Buron-Moles G."/>
            <person name="Chailyan A."/>
            <person name="Dolejs I."/>
            <person name="Forster J."/>
            <person name="Miks M.H."/>
        </authorList>
    </citation>
    <scope>NUCLEOTIDE SEQUENCE [LARGE SCALE GENOMIC DNA]</scope>
    <source>
        <strain evidence="3 4">ATCC 29644</strain>
    </source>
</reference>
<gene>
    <name evidence="3" type="ORF">C5L30_000889</name>
    <name evidence="2" type="ORF">K8V88_02640</name>
</gene>
<organism evidence="2 5">
    <name type="scientific">Companilactobacillus farciminis</name>
    <dbReference type="NCBI Taxonomy" id="1612"/>
    <lineage>
        <taxon>Bacteria</taxon>
        <taxon>Bacillati</taxon>
        <taxon>Bacillota</taxon>
        <taxon>Bacilli</taxon>
        <taxon>Lactobacillales</taxon>
        <taxon>Lactobacillaceae</taxon>
        <taxon>Companilactobacillus</taxon>
    </lineage>
</organism>
<reference evidence="2" key="4">
    <citation type="submission" date="2021-09" db="EMBL/GenBank/DDBJ databases">
        <authorList>
            <person name="Gilroy R."/>
        </authorList>
    </citation>
    <scope>NUCLEOTIDE SEQUENCE</scope>
    <source>
        <strain evidence="2">7886</strain>
    </source>
</reference>
<evidence type="ECO:0000313" key="3">
    <source>
        <dbReference type="EMBL" id="TDG72705.1"/>
    </source>
</evidence>
<dbReference type="STRING" id="1612.ABB44_11230"/>
<dbReference type="EMBL" id="PUFN01000015">
    <property type="protein sequence ID" value="TDG72705.1"/>
    <property type="molecule type" value="Genomic_DNA"/>
</dbReference>
<feature type="transmembrane region" description="Helical" evidence="1">
    <location>
        <begin position="71"/>
        <end position="89"/>
    </location>
</feature>
<keyword evidence="1" id="KW-1133">Transmembrane helix</keyword>
<evidence type="ECO:0000256" key="1">
    <source>
        <dbReference type="SAM" id="Phobius"/>
    </source>
</evidence>